<dbReference type="Proteomes" id="UP000613177">
    <property type="component" value="Unassembled WGS sequence"/>
</dbReference>
<gene>
    <name evidence="1" type="ORF">INT48_003567</name>
</gene>
<proteinExistence type="predicted"/>
<reference evidence="1" key="1">
    <citation type="submission" date="2021-01" db="EMBL/GenBank/DDBJ databases">
        <title>Metabolic potential, ecology and presence of endohyphal bacteria is reflected in genomic diversity of Mucoromycotina.</title>
        <authorList>
            <person name="Muszewska A."/>
            <person name="Okrasinska A."/>
            <person name="Steczkiewicz K."/>
            <person name="Drgas O."/>
            <person name="Orlowska M."/>
            <person name="Perlinska-Lenart U."/>
            <person name="Aleksandrzak-Piekarczyk T."/>
            <person name="Szatraj K."/>
            <person name="Zielenkiewicz U."/>
            <person name="Pilsyk S."/>
            <person name="Malc E."/>
            <person name="Mieczkowski P."/>
            <person name="Kruszewska J.S."/>
            <person name="Biernat P."/>
            <person name="Pawlowska J."/>
        </authorList>
    </citation>
    <scope>NUCLEOTIDE SEQUENCE</scope>
    <source>
        <strain evidence="1">WA0000018081</strain>
    </source>
</reference>
<accession>A0A8H7VUB8</accession>
<protein>
    <submittedName>
        <fullName evidence="1">Uncharacterized protein</fullName>
    </submittedName>
</protein>
<evidence type="ECO:0000313" key="2">
    <source>
        <dbReference type="Proteomes" id="UP000613177"/>
    </source>
</evidence>
<name>A0A8H7VUB8_9FUNG</name>
<keyword evidence="2" id="KW-1185">Reference proteome</keyword>
<organism evidence="1 2">
    <name type="scientific">Thamnidium elegans</name>
    <dbReference type="NCBI Taxonomy" id="101142"/>
    <lineage>
        <taxon>Eukaryota</taxon>
        <taxon>Fungi</taxon>
        <taxon>Fungi incertae sedis</taxon>
        <taxon>Mucoromycota</taxon>
        <taxon>Mucoromycotina</taxon>
        <taxon>Mucoromycetes</taxon>
        <taxon>Mucorales</taxon>
        <taxon>Mucorineae</taxon>
        <taxon>Mucoraceae</taxon>
        <taxon>Thamnidium</taxon>
    </lineage>
</organism>
<sequence length="176" mass="20468">MERILTEDQFEQIVAEVMKRVREENNSLPERSELPVEIYEELENYSSFGLRQALQKFEDSTHKYNTKECVNSEVIIPSYKNVSALEFAVSVCRFTNDTRVQARAATGLYENLKHIADRGLRQEDLSFLQNSVEQCRKLAVYGFGIAKQEENSFKESLKRVLETDTVYNTKAKKSYF</sequence>
<comment type="caution">
    <text evidence="1">The sequence shown here is derived from an EMBL/GenBank/DDBJ whole genome shotgun (WGS) entry which is preliminary data.</text>
</comment>
<dbReference type="AlphaFoldDB" id="A0A8H7VUB8"/>
<dbReference type="EMBL" id="JAEPRE010000138">
    <property type="protein sequence ID" value="KAG2231712.1"/>
    <property type="molecule type" value="Genomic_DNA"/>
</dbReference>
<evidence type="ECO:0000313" key="1">
    <source>
        <dbReference type="EMBL" id="KAG2231712.1"/>
    </source>
</evidence>